<organism evidence="6 7">
    <name type="scientific">Marinococcus halophilus</name>
    <dbReference type="NCBI Taxonomy" id="1371"/>
    <lineage>
        <taxon>Bacteria</taxon>
        <taxon>Bacillati</taxon>
        <taxon>Bacillota</taxon>
        <taxon>Bacilli</taxon>
        <taxon>Bacillales</taxon>
        <taxon>Bacillaceae</taxon>
        <taxon>Marinococcus</taxon>
    </lineage>
</organism>
<dbReference type="Proteomes" id="UP000321051">
    <property type="component" value="Unassembled WGS sequence"/>
</dbReference>
<dbReference type="GO" id="GO:0015385">
    <property type="term" value="F:sodium:proton antiporter activity"/>
    <property type="evidence" value="ECO:0007669"/>
    <property type="project" value="TreeGrafter"/>
</dbReference>
<evidence type="ECO:0000313" key="7">
    <source>
        <dbReference type="Proteomes" id="UP000321051"/>
    </source>
</evidence>
<dbReference type="InterPro" id="IPR005133">
    <property type="entry name" value="PhaG_MnhG_YufB"/>
</dbReference>
<evidence type="ECO:0000256" key="3">
    <source>
        <dbReference type="ARBA" id="ARBA00022449"/>
    </source>
</evidence>
<feature type="transmembrane region" description="Helical" evidence="5">
    <location>
        <begin position="68"/>
        <end position="91"/>
    </location>
</feature>
<dbReference type="PANTHER" id="PTHR34703:SF1">
    <property type="entry name" value="ANTIPORTER SUBUNIT MNHG2-RELATED"/>
    <property type="match status" value="1"/>
</dbReference>
<feature type="transmembrane region" description="Helical" evidence="5">
    <location>
        <begin position="41"/>
        <end position="62"/>
    </location>
</feature>
<protein>
    <recommendedName>
        <fullName evidence="8">Na+/H+ antiporter subunit G</fullName>
    </recommendedName>
</protein>
<evidence type="ECO:0000256" key="4">
    <source>
        <dbReference type="SAM" id="MobiDB-lite"/>
    </source>
</evidence>
<feature type="compositionally biased region" description="Basic and acidic residues" evidence="4">
    <location>
        <begin position="105"/>
        <end position="129"/>
    </location>
</feature>
<proteinExistence type="inferred from homology"/>
<sequence length="129" mass="13881">MSMIAIVDWVVALLVLVGAAFSVISAIGLARLPDIFTRSHAATKAATLGVLCVVLGAFMFFMVHTQEFSLRFTLTLVFVFVTAPVGGHLIARAAYNSGVPLAERSSQDALKKSRSESRSYSEKNTNSDK</sequence>
<comment type="subcellular location">
    <subcellularLocation>
        <location evidence="1">Membrane</location>
        <topology evidence="1">Multi-pass membrane protein</topology>
    </subcellularLocation>
</comment>
<dbReference type="PANTHER" id="PTHR34703">
    <property type="entry name" value="ANTIPORTER SUBUNIT MNHG2-RELATED"/>
    <property type="match status" value="1"/>
</dbReference>
<keyword evidence="7" id="KW-1185">Reference proteome</keyword>
<accession>A0A510Y6I9</accession>
<feature type="transmembrane region" description="Helical" evidence="5">
    <location>
        <begin position="6"/>
        <end position="29"/>
    </location>
</feature>
<dbReference type="NCBIfam" id="TIGR01300">
    <property type="entry name" value="CPA3_mnhG_phaG"/>
    <property type="match status" value="1"/>
</dbReference>
<keyword evidence="3" id="KW-0813">Transport</keyword>
<keyword evidence="5" id="KW-0472">Membrane</keyword>
<gene>
    <name evidence="6" type="ORF">MHA01_16880</name>
</gene>
<comment type="similarity">
    <text evidence="2">Belongs to the CPA3 antiporters (TC 2.A.63) subunit G family.</text>
</comment>
<keyword evidence="5" id="KW-0812">Transmembrane</keyword>
<feature type="region of interest" description="Disordered" evidence="4">
    <location>
        <begin position="103"/>
        <end position="129"/>
    </location>
</feature>
<dbReference type="NCBIfam" id="NF009314">
    <property type="entry name" value="PRK12674.1-2"/>
    <property type="match status" value="1"/>
</dbReference>
<comment type="caution">
    <text evidence="6">The sequence shown here is derived from an EMBL/GenBank/DDBJ whole genome shotgun (WGS) entry which is preliminary data.</text>
</comment>
<evidence type="ECO:0000256" key="5">
    <source>
        <dbReference type="SAM" id="Phobius"/>
    </source>
</evidence>
<name>A0A510Y6I9_MARHA</name>
<dbReference type="STRING" id="1371.GCA_900166605_03221"/>
<keyword evidence="5" id="KW-1133">Transmembrane helix</keyword>
<evidence type="ECO:0000313" key="6">
    <source>
        <dbReference type="EMBL" id="GEK58783.1"/>
    </source>
</evidence>
<dbReference type="Pfam" id="PF03334">
    <property type="entry name" value="PhaG_MnhG_YufB"/>
    <property type="match status" value="1"/>
</dbReference>
<dbReference type="OrthoDB" id="9806575at2"/>
<evidence type="ECO:0000256" key="1">
    <source>
        <dbReference type="ARBA" id="ARBA00004141"/>
    </source>
</evidence>
<keyword evidence="3" id="KW-0050">Antiport</keyword>
<dbReference type="AlphaFoldDB" id="A0A510Y6I9"/>
<dbReference type="EMBL" id="BJUN01000008">
    <property type="protein sequence ID" value="GEK58783.1"/>
    <property type="molecule type" value="Genomic_DNA"/>
</dbReference>
<dbReference type="GO" id="GO:0016020">
    <property type="term" value="C:membrane"/>
    <property type="evidence" value="ECO:0007669"/>
    <property type="project" value="UniProtKB-SubCell"/>
</dbReference>
<evidence type="ECO:0000256" key="2">
    <source>
        <dbReference type="ARBA" id="ARBA00008404"/>
    </source>
</evidence>
<evidence type="ECO:0008006" key="8">
    <source>
        <dbReference type="Google" id="ProtNLM"/>
    </source>
</evidence>
<reference evidence="6 7" key="1">
    <citation type="submission" date="2019-07" db="EMBL/GenBank/DDBJ databases">
        <title>Whole genome shotgun sequence of Marinococcus halophilus NBRC 102359.</title>
        <authorList>
            <person name="Hosoyama A."/>
            <person name="Uohara A."/>
            <person name="Ohji S."/>
            <person name="Ichikawa N."/>
        </authorList>
    </citation>
    <scope>NUCLEOTIDE SEQUENCE [LARGE SCALE GENOMIC DNA]</scope>
    <source>
        <strain evidence="6 7">NBRC 102359</strain>
    </source>
</reference>